<keyword evidence="4" id="KW-0238">DNA-binding</keyword>
<dbReference type="SUPFAM" id="SSF52172">
    <property type="entry name" value="CheY-like"/>
    <property type="match status" value="1"/>
</dbReference>
<feature type="domain" description="Response regulatory" evidence="7">
    <location>
        <begin position="3"/>
        <end position="119"/>
    </location>
</feature>
<dbReference type="Pfam" id="PF00072">
    <property type="entry name" value="Response_reg"/>
    <property type="match status" value="1"/>
</dbReference>
<comment type="caution">
    <text evidence="8">The sequence shown here is derived from an EMBL/GenBank/DDBJ whole genome shotgun (WGS) entry which is preliminary data.</text>
</comment>
<dbReference type="InterPro" id="IPR011990">
    <property type="entry name" value="TPR-like_helical_dom_sf"/>
</dbReference>
<evidence type="ECO:0000256" key="4">
    <source>
        <dbReference type="ARBA" id="ARBA00023125"/>
    </source>
</evidence>
<dbReference type="Proteomes" id="UP000823485">
    <property type="component" value="Unassembled WGS sequence"/>
</dbReference>
<dbReference type="PROSITE" id="PS50110">
    <property type="entry name" value="RESPONSE_REGULATORY"/>
    <property type="match status" value="1"/>
</dbReference>
<dbReference type="InterPro" id="IPR051677">
    <property type="entry name" value="AfsR-DnrI-RedD_regulator"/>
</dbReference>
<protein>
    <submittedName>
        <fullName evidence="8">Two-component SAPR family response regulator</fullName>
    </submittedName>
</protein>
<evidence type="ECO:0000259" key="7">
    <source>
        <dbReference type="PROSITE" id="PS50110"/>
    </source>
</evidence>
<evidence type="ECO:0000256" key="1">
    <source>
        <dbReference type="ARBA" id="ARBA00004496"/>
    </source>
</evidence>
<organism evidence="8 9">
    <name type="scientific">Siminovitchia thermophila</name>
    <dbReference type="NCBI Taxonomy" id="1245522"/>
    <lineage>
        <taxon>Bacteria</taxon>
        <taxon>Bacillati</taxon>
        <taxon>Bacillota</taxon>
        <taxon>Bacilli</taxon>
        <taxon>Bacillales</taxon>
        <taxon>Bacillaceae</taxon>
        <taxon>Siminovitchia</taxon>
    </lineage>
</organism>
<dbReference type="InterPro" id="IPR011006">
    <property type="entry name" value="CheY-like_superfamily"/>
</dbReference>
<comment type="caution">
    <text evidence="6">Lacks conserved residue(s) required for the propagation of feature annotation.</text>
</comment>
<dbReference type="EMBL" id="JAFBFH010000029">
    <property type="protein sequence ID" value="MBM7716570.1"/>
    <property type="molecule type" value="Genomic_DNA"/>
</dbReference>
<evidence type="ECO:0000256" key="6">
    <source>
        <dbReference type="PROSITE-ProRule" id="PRU00169"/>
    </source>
</evidence>
<gene>
    <name evidence="8" type="ORF">JOC94_003591</name>
</gene>
<dbReference type="Gene3D" id="3.40.50.2300">
    <property type="match status" value="1"/>
</dbReference>
<evidence type="ECO:0000313" key="9">
    <source>
        <dbReference type="Proteomes" id="UP000823485"/>
    </source>
</evidence>
<name>A0ABS2RB36_9BACI</name>
<keyword evidence="9" id="KW-1185">Reference proteome</keyword>
<keyword evidence="5" id="KW-0804">Transcription</keyword>
<evidence type="ECO:0000256" key="3">
    <source>
        <dbReference type="ARBA" id="ARBA00023015"/>
    </source>
</evidence>
<proteinExistence type="predicted"/>
<dbReference type="PANTHER" id="PTHR35807:SF2">
    <property type="entry name" value="TRANSCRIPTIONAL ACTIVATOR DOMAIN"/>
    <property type="match status" value="1"/>
</dbReference>
<sequence length="381" mass="45390">MKTYIIIDDNQKDVELLFRILNSTKQLKLVKKYTGAIQLEKELTDLHLDFEIAFIKTWVFGQNGITIAKRLKKIRPNIQIVFISKEKEFAVDAFELGAIDYILQPYNKNRIYKTVNRLLKNKNTSLPRERVDMVCCFKHLHFKDQKQEIIPVRWRTTKTKELFAFLIQNRNELMVRKDVLIELLWPEEDVNKAFENLYSCIYEIRKLLKQIGANIQIISIDSAYEVILNDVKCDVDEWVAGINELPFISEETLPKALTLINQYTGDYLADETYIWKENEQESLRMLYQAFSNKVLRYLIANEQYTKATLLALRNQRLNPYLADSYYFLMKIYDKLGDIYNVEKQFSKLVEMFRTEFNTVPPTHIKDWYRKWIEKQVKTPEI</sequence>
<reference evidence="8 9" key="1">
    <citation type="submission" date="2021-01" db="EMBL/GenBank/DDBJ databases">
        <title>Genomic Encyclopedia of Type Strains, Phase IV (KMG-IV): sequencing the most valuable type-strain genomes for metagenomic binning, comparative biology and taxonomic classification.</title>
        <authorList>
            <person name="Goeker M."/>
        </authorList>
    </citation>
    <scope>NUCLEOTIDE SEQUENCE [LARGE SCALE GENOMIC DNA]</scope>
    <source>
        <strain evidence="8 9">DSM 105453</strain>
    </source>
</reference>
<evidence type="ECO:0000256" key="2">
    <source>
        <dbReference type="ARBA" id="ARBA00023012"/>
    </source>
</evidence>
<keyword evidence="3" id="KW-0805">Transcription regulation</keyword>
<dbReference type="InterPro" id="IPR016032">
    <property type="entry name" value="Sig_transdc_resp-reg_C-effctor"/>
</dbReference>
<dbReference type="InterPro" id="IPR001789">
    <property type="entry name" value="Sig_transdc_resp-reg_receiver"/>
</dbReference>
<dbReference type="PANTHER" id="PTHR35807">
    <property type="entry name" value="TRANSCRIPTIONAL REGULATOR REDD-RELATED"/>
    <property type="match status" value="1"/>
</dbReference>
<comment type="subcellular location">
    <subcellularLocation>
        <location evidence="1">Cytoplasm</location>
    </subcellularLocation>
</comment>
<evidence type="ECO:0000256" key="5">
    <source>
        <dbReference type="ARBA" id="ARBA00023163"/>
    </source>
</evidence>
<accession>A0ABS2RB36</accession>
<evidence type="ECO:0000313" key="8">
    <source>
        <dbReference type="EMBL" id="MBM7716570.1"/>
    </source>
</evidence>
<dbReference type="InterPro" id="IPR036388">
    <property type="entry name" value="WH-like_DNA-bd_sf"/>
</dbReference>
<dbReference type="SUPFAM" id="SSF46894">
    <property type="entry name" value="C-terminal effector domain of the bipartite response regulators"/>
    <property type="match status" value="1"/>
</dbReference>
<dbReference type="SUPFAM" id="SSF48452">
    <property type="entry name" value="TPR-like"/>
    <property type="match status" value="1"/>
</dbReference>
<keyword evidence="2" id="KW-0902">Two-component regulatory system</keyword>
<dbReference type="RefSeq" id="WP_077113992.1">
    <property type="nucleotide sequence ID" value="NZ_JAFBFH010000029.1"/>
</dbReference>
<dbReference type="Gene3D" id="1.10.10.10">
    <property type="entry name" value="Winged helix-like DNA-binding domain superfamily/Winged helix DNA-binding domain"/>
    <property type="match status" value="1"/>
</dbReference>